<keyword evidence="2" id="KW-1185">Reference proteome</keyword>
<dbReference type="EMBL" id="JACAZH010000011">
    <property type="protein sequence ID" value="KAF7354567.1"/>
    <property type="molecule type" value="Genomic_DNA"/>
</dbReference>
<name>A0A8H7D055_9AGAR</name>
<comment type="caution">
    <text evidence="1">The sequence shown here is derived from an EMBL/GenBank/DDBJ whole genome shotgun (WGS) entry which is preliminary data.</text>
</comment>
<protein>
    <submittedName>
        <fullName evidence="1">Uncharacterized protein</fullName>
    </submittedName>
</protein>
<sequence>MRLEFSSKFPAPGSWTLASTYTPRILNGTSPFPPFASGCVHATAGLQTRSGAFRFVILFKMGRKDRTRDLTSSFAGVRSLHRSPSLSKAHRLASKSGAVEGRYDPLNGLLSDQELEKGTLHGEKI</sequence>
<dbReference type="Proteomes" id="UP000623467">
    <property type="component" value="Unassembled WGS sequence"/>
</dbReference>
<proteinExistence type="predicted"/>
<accession>A0A8H7D055</accession>
<evidence type="ECO:0000313" key="1">
    <source>
        <dbReference type="EMBL" id="KAF7354567.1"/>
    </source>
</evidence>
<dbReference type="AlphaFoldDB" id="A0A8H7D055"/>
<reference evidence="1" key="1">
    <citation type="submission" date="2020-05" db="EMBL/GenBank/DDBJ databases">
        <title>Mycena genomes resolve the evolution of fungal bioluminescence.</title>
        <authorList>
            <person name="Tsai I.J."/>
        </authorList>
    </citation>
    <scope>NUCLEOTIDE SEQUENCE</scope>
    <source>
        <strain evidence="1">160909Yilan</strain>
    </source>
</reference>
<evidence type="ECO:0000313" key="2">
    <source>
        <dbReference type="Proteomes" id="UP000623467"/>
    </source>
</evidence>
<gene>
    <name evidence="1" type="ORF">MSAN_01369800</name>
</gene>
<organism evidence="1 2">
    <name type="scientific">Mycena sanguinolenta</name>
    <dbReference type="NCBI Taxonomy" id="230812"/>
    <lineage>
        <taxon>Eukaryota</taxon>
        <taxon>Fungi</taxon>
        <taxon>Dikarya</taxon>
        <taxon>Basidiomycota</taxon>
        <taxon>Agaricomycotina</taxon>
        <taxon>Agaricomycetes</taxon>
        <taxon>Agaricomycetidae</taxon>
        <taxon>Agaricales</taxon>
        <taxon>Marasmiineae</taxon>
        <taxon>Mycenaceae</taxon>
        <taxon>Mycena</taxon>
    </lineage>
</organism>